<dbReference type="AlphaFoldDB" id="V4BF56"/>
<sequence length="77" mass="8712">VYHSNFMPLEWTVPHREENVCYAKLVCLKTEKERVVGFHVLGPNAGEITQGYSIAMRKGATKEDFDMTIGIHPTCSE</sequence>
<dbReference type="GO" id="GO:0006749">
    <property type="term" value="P:glutathione metabolic process"/>
    <property type="evidence" value="ECO:0007669"/>
    <property type="project" value="TreeGrafter"/>
</dbReference>
<dbReference type="Gene3D" id="3.30.390.30">
    <property type="match status" value="1"/>
</dbReference>
<evidence type="ECO:0000256" key="5">
    <source>
        <dbReference type="ARBA" id="ARBA00023284"/>
    </source>
</evidence>
<dbReference type="GO" id="GO:0050660">
    <property type="term" value="F:flavin adenine dinucleotide binding"/>
    <property type="evidence" value="ECO:0007669"/>
    <property type="project" value="InterPro"/>
</dbReference>
<dbReference type="KEGG" id="lgi:LOTGIDRAFT_79558"/>
<dbReference type="RefSeq" id="XP_009044866.1">
    <property type="nucleotide sequence ID" value="XM_009046618.1"/>
</dbReference>
<keyword evidence="5" id="KW-0676">Redox-active center</keyword>
<evidence type="ECO:0000313" key="7">
    <source>
        <dbReference type="EMBL" id="ESP04447.1"/>
    </source>
</evidence>
<dbReference type="GO" id="GO:0034599">
    <property type="term" value="P:cellular response to oxidative stress"/>
    <property type="evidence" value="ECO:0007669"/>
    <property type="project" value="TreeGrafter"/>
</dbReference>
<protein>
    <recommendedName>
        <fullName evidence="6">Pyridine nucleotide-disulphide oxidoreductase dimerisation domain-containing protein</fullName>
    </recommendedName>
</protein>
<dbReference type="PANTHER" id="PTHR42737">
    <property type="entry name" value="GLUTATHIONE REDUCTASE"/>
    <property type="match status" value="1"/>
</dbReference>
<evidence type="ECO:0000256" key="2">
    <source>
        <dbReference type="ARBA" id="ARBA00007532"/>
    </source>
</evidence>
<evidence type="ECO:0000256" key="4">
    <source>
        <dbReference type="ARBA" id="ARBA00023157"/>
    </source>
</evidence>
<dbReference type="HOGENOM" id="CLU_2645087_0_0_1"/>
<dbReference type="OrthoDB" id="5956163at2759"/>
<dbReference type="CTD" id="20252408"/>
<comment type="similarity">
    <text evidence="2">Belongs to the class-I pyridine nucleotide-disulfide oxidoreductase family.</text>
</comment>
<dbReference type="PRINTS" id="PR00411">
    <property type="entry name" value="PNDRDTASEI"/>
</dbReference>
<proteinExistence type="inferred from homology"/>
<comment type="cofactor">
    <cofactor evidence="1">
        <name>FAD</name>
        <dbReference type="ChEBI" id="CHEBI:57692"/>
    </cofactor>
</comment>
<name>V4BF56_LOTGI</name>
<keyword evidence="3" id="KW-0560">Oxidoreductase</keyword>
<dbReference type="GO" id="GO:0005829">
    <property type="term" value="C:cytosol"/>
    <property type="evidence" value="ECO:0007669"/>
    <property type="project" value="TreeGrafter"/>
</dbReference>
<evidence type="ECO:0000256" key="1">
    <source>
        <dbReference type="ARBA" id="ARBA00001974"/>
    </source>
</evidence>
<feature type="non-terminal residue" evidence="7">
    <location>
        <position position="77"/>
    </location>
</feature>
<organism evidence="7 8">
    <name type="scientific">Lottia gigantea</name>
    <name type="common">Giant owl limpet</name>
    <dbReference type="NCBI Taxonomy" id="225164"/>
    <lineage>
        <taxon>Eukaryota</taxon>
        <taxon>Metazoa</taxon>
        <taxon>Spiralia</taxon>
        <taxon>Lophotrochozoa</taxon>
        <taxon>Mollusca</taxon>
        <taxon>Gastropoda</taxon>
        <taxon>Patellogastropoda</taxon>
        <taxon>Lottioidea</taxon>
        <taxon>Lottiidae</taxon>
        <taxon>Lottia</taxon>
    </lineage>
</organism>
<dbReference type="GO" id="GO:0005739">
    <property type="term" value="C:mitochondrion"/>
    <property type="evidence" value="ECO:0007669"/>
    <property type="project" value="TreeGrafter"/>
</dbReference>
<accession>V4BF56</accession>
<dbReference type="Pfam" id="PF02852">
    <property type="entry name" value="Pyr_redox_dim"/>
    <property type="match status" value="1"/>
</dbReference>
<dbReference type="InterPro" id="IPR004099">
    <property type="entry name" value="Pyr_nucl-diS_OxRdtase_dimer"/>
</dbReference>
<keyword evidence="8" id="KW-1185">Reference proteome</keyword>
<dbReference type="STRING" id="225164.V4BF56"/>
<dbReference type="GO" id="GO:0004362">
    <property type="term" value="F:glutathione-disulfide reductase (NADPH) activity"/>
    <property type="evidence" value="ECO:0007669"/>
    <property type="project" value="TreeGrafter"/>
</dbReference>
<dbReference type="EMBL" id="KB199740">
    <property type="protein sequence ID" value="ESP04447.1"/>
    <property type="molecule type" value="Genomic_DNA"/>
</dbReference>
<evidence type="ECO:0000259" key="6">
    <source>
        <dbReference type="Pfam" id="PF02852"/>
    </source>
</evidence>
<dbReference type="PANTHER" id="PTHR42737:SF2">
    <property type="entry name" value="GLUTATHIONE REDUCTASE"/>
    <property type="match status" value="1"/>
</dbReference>
<reference evidence="7 8" key="1">
    <citation type="journal article" date="2013" name="Nature">
        <title>Insights into bilaterian evolution from three spiralian genomes.</title>
        <authorList>
            <person name="Simakov O."/>
            <person name="Marletaz F."/>
            <person name="Cho S.J."/>
            <person name="Edsinger-Gonzales E."/>
            <person name="Havlak P."/>
            <person name="Hellsten U."/>
            <person name="Kuo D.H."/>
            <person name="Larsson T."/>
            <person name="Lv J."/>
            <person name="Arendt D."/>
            <person name="Savage R."/>
            <person name="Osoegawa K."/>
            <person name="de Jong P."/>
            <person name="Grimwood J."/>
            <person name="Chapman J.A."/>
            <person name="Shapiro H."/>
            <person name="Aerts A."/>
            <person name="Otillar R.P."/>
            <person name="Terry A.Y."/>
            <person name="Boore J.L."/>
            <person name="Grigoriev I.V."/>
            <person name="Lindberg D.R."/>
            <person name="Seaver E.C."/>
            <person name="Weisblat D.A."/>
            <person name="Putnam N.H."/>
            <person name="Rokhsar D.S."/>
        </authorList>
    </citation>
    <scope>NUCLEOTIDE SEQUENCE [LARGE SCALE GENOMIC DNA]</scope>
</reference>
<dbReference type="GO" id="GO:0045454">
    <property type="term" value="P:cell redox homeostasis"/>
    <property type="evidence" value="ECO:0007669"/>
    <property type="project" value="InterPro"/>
</dbReference>
<dbReference type="InterPro" id="IPR016156">
    <property type="entry name" value="FAD/NAD-linked_Rdtase_dimer_sf"/>
</dbReference>
<feature type="non-terminal residue" evidence="7">
    <location>
        <position position="1"/>
    </location>
</feature>
<evidence type="ECO:0000256" key="3">
    <source>
        <dbReference type="ARBA" id="ARBA00023002"/>
    </source>
</evidence>
<dbReference type="SUPFAM" id="SSF55424">
    <property type="entry name" value="FAD/NAD-linked reductases, dimerisation (C-terminal) domain"/>
    <property type="match status" value="1"/>
</dbReference>
<dbReference type="InterPro" id="IPR046952">
    <property type="entry name" value="GSHR/TRXR-like"/>
</dbReference>
<dbReference type="GeneID" id="20252408"/>
<dbReference type="Proteomes" id="UP000030746">
    <property type="component" value="Unassembled WGS sequence"/>
</dbReference>
<gene>
    <name evidence="7" type="ORF">LOTGIDRAFT_79558</name>
</gene>
<keyword evidence="4" id="KW-1015">Disulfide bond</keyword>
<evidence type="ECO:0000313" key="8">
    <source>
        <dbReference type="Proteomes" id="UP000030746"/>
    </source>
</evidence>
<feature type="domain" description="Pyridine nucleotide-disulphide oxidoreductase dimerisation" evidence="6">
    <location>
        <begin position="1"/>
        <end position="77"/>
    </location>
</feature>